<dbReference type="RefSeq" id="WP_028529242.1">
    <property type="nucleotide sequence ID" value="NZ_CABLBR010000021.1"/>
</dbReference>
<feature type="transmembrane region" description="Helical" evidence="1">
    <location>
        <begin position="62"/>
        <end position="82"/>
    </location>
</feature>
<dbReference type="PANTHER" id="PTHR46795">
    <property type="entry name" value="ABC TRANSPORTER PERMEASE-RELATED-RELATED"/>
    <property type="match status" value="1"/>
</dbReference>
<accession>A0ABY5VCK3</accession>
<evidence type="ECO:0000313" key="3">
    <source>
        <dbReference type="Proteomes" id="UP001060164"/>
    </source>
</evidence>
<organism evidence="2 3">
    <name type="scientific">Ruminococcus gauvreauii</name>
    <dbReference type="NCBI Taxonomy" id="438033"/>
    <lineage>
        <taxon>Bacteria</taxon>
        <taxon>Bacillati</taxon>
        <taxon>Bacillota</taxon>
        <taxon>Clostridia</taxon>
        <taxon>Eubacteriales</taxon>
        <taxon>Oscillospiraceae</taxon>
        <taxon>Ruminococcus</taxon>
    </lineage>
</organism>
<evidence type="ECO:0000313" key="2">
    <source>
        <dbReference type="EMBL" id="UWP58185.1"/>
    </source>
</evidence>
<keyword evidence="1" id="KW-0472">Membrane</keyword>
<dbReference type="Proteomes" id="UP001060164">
    <property type="component" value="Chromosome"/>
</dbReference>
<feature type="transmembrane region" description="Helical" evidence="1">
    <location>
        <begin position="207"/>
        <end position="231"/>
    </location>
</feature>
<gene>
    <name evidence="2" type="ORF">NQ502_12430</name>
</gene>
<feature type="transmembrane region" description="Helical" evidence="1">
    <location>
        <begin position="673"/>
        <end position="692"/>
    </location>
</feature>
<dbReference type="PANTHER" id="PTHR46795:SF3">
    <property type="entry name" value="ABC TRANSPORTER PERMEASE"/>
    <property type="match status" value="1"/>
</dbReference>
<feature type="transmembrane region" description="Helical" evidence="1">
    <location>
        <begin position="26"/>
        <end position="50"/>
    </location>
</feature>
<feature type="transmembrane region" description="Helical" evidence="1">
    <location>
        <begin position="243"/>
        <end position="261"/>
    </location>
</feature>
<feature type="transmembrane region" description="Helical" evidence="1">
    <location>
        <begin position="289"/>
        <end position="310"/>
    </location>
</feature>
<protein>
    <recommendedName>
        <fullName evidence="4">ABC transporter permease</fullName>
    </recommendedName>
</protein>
<feature type="transmembrane region" description="Helical" evidence="1">
    <location>
        <begin position="117"/>
        <end position="136"/>
    </location>
</feature>
<feature type="transmembrane region" description="Helical" evidence="1">
    <location>
        <begin position="639"/>
        <end position="661"/>
    </location>
</feature>
<evidence type="ECO:0000256" key="1">
    <source>
        <dbReference type="SAM" id="Phobius"/>
    </source>
</evidence>
<keyword evidence="1" id="KW-1133">Transmembrane helix</keyword>
<feature type="transmembrane region" description="Helical" evidence="1">
    <location>
        <begin position="582"/>
        <end position="601"/>
    </location>
</feature>
<keyword evidence="3" id="KW-1185">Reference proteome</keyword>
<dbReference type="InterPro" id="IPR052536">
    <property type="entry name" value="ABC-4_Integral_Memb_Prot"/>
</dbReference>
<sequence>MEVSEMTLGTLWSRLRKKNKGDYRQFQFCMTFSILLISSLMMMICSPLIQNSLPAGGDSGKQAYLICGIAVVGCFIFSAYAARLFLRYKSREIGIFIALGARRKVLAEALSLELGKMIGMCAAAGIALGAVIAFIVGKGMELLTAQVRDAEFGFTLSGLALSALYTVLLFLLIQFLARRAMRRTNVIEVINEQRKQEPMKKSVSKKYFTSGVILTAAGLFGAVFLEQIAVYVFGTWLGGWTNAFYLLIVLGIYRMLVYAVSSHQKGKKPQKYYDNLISYGMIKFQGASVVKNMLVITLLIFGALYAISYIPSNLGTGSELEDDFSYRYLNDADEMTESEVIQLAEGYGVSVENYREGEFIRVTGSGTHRDMGDDKKLLEIYYDEYAEYDCTSSSEYEKMTGIKLDIPEGGYYQIEGRGAYENIWYHFGDMDKLYVQNEEQFLPMKYMGNVTYHALIIGSNNGMDQGSRFVLNDGDFARLKRGLPREKLETQVLFKTSGEVKKTADFSREFYRSFVDGMSGDMNVMAYYNSMEEKRRGSDYTDMMGDAVVDPDNPLKETDWQYDPLMSPLIKQQTIMALANRMLLFGYVFLICFAAVGIIGYTRSQSMGITNAQVFEDIKRLGADRDYRINLMKDQVQKVFVLPTAVGVILLLIYEAMTLYTNDKQFSAGDINLMFILAGLGLTAALYQYVIYRVSVKKTGTLLKLS</sequence>
<feature type="transmembrane region" description="Helical" evidence="1">
    <location>
        <begin position="156"/>
        <end position="177"/>
    </location>
</feature>
<dbReference type="EMBL" id="CP102290">
    <property type="protein sequence ID" value="UWP58185.1"/>
    <property type="molecule type" value="Genomic_DNA"/>
</dbReference>
<keyword evidence="1" id="KW-0812">Transmembrane</keyword>
<proteinExistence type="predicted"/>
<name>A0ABY5VCK3_9FIRM</name>
<reference evidence="2" key="1">
    <citation type="journal article" date="2022" name="Cell">
        <title>Design, construction, and in vivo augmentation of a complex gut microbiome.</title>
        <authorList>
            <person name="Cheng A.G."/>
            <person name="Ho P.Y."/>
            <person name="Aranda-Diaz A."/>
            <person name="Jain S."/>
            <person name="Yu F.B."/>
            <person name="Meng X."/>
            <person name="Wang M."/>
            <person name="Iakiviak M."/>
            <person name="Nagashima K."/>
            <person name="Zhao A."/>
            <person name="Murugkar P."/>
            <person name="Patil A."/>
            <person name="Atabakhsh K."/>
            <person name="Weakley A."/>
            <person name="Yan J."/>
            <person name="Brumbaugh A.R."/>
            <person name="Higginbottom S."/>
            <person name="Dimas A."/>
            <person name="Shiver A.L."/>
            <person name="Deutschbauer A."/>
            <person name="Neff N."/>
            <person name="Sonnenburg J.L."/>
            <person name="Huang K.C."/>
            <person name="Fischbach M.A."/>
        </authorList>
    </citation>
    <scope>NUCLEOTIDE SEQUENCE</scope>
    <source>
        <strain evidence="2">DSM 19829</strain>
    </source>
</reference>
<evidence type="ECO:0008006" key="4">
    <source>
        <dbReference type="Google" id="ProtNLM"/>
    </source>
</evidence>